<comment type="caution">
    <text evidence="6">The sequence shown here is derived from an EMBL/GenBank/DDBJ whole genome shotgun (WGS) entry which is preliminary data.</text>
</comment>
<comment type="similarity">
    <text evidence="1">Belongs to the arginase family. Agmatinase subfamily.</text>
</comment>
<dbReference type="EC" id="3.5.3.11" evidence="6"/>
<keyword evidence="3 5" id="KW-0378">Hydrolase</keyword>
<dbReference type="EMBL" id="DRGL01000079">
    <property type="protein sequence ID" value="HEA23455.1"/>
    <property type="molecule type" value="Genomic_DNA"/>
</dbReference>
<proteinExistence type="inferred from homology"/>
<dbReference type="PROSITE" id="PS51409">
    <property type="entry name" value="ARGINASE_2"/>
    <property type="match status" value="1"/>
</dbReference>
<dbReference type="Proteomes" id="UP000886191">
    <property type="component" value="Unassembled WGS sequence"/>
</dbReference>
<dbReference type="CDD" id="cd11593">
    <property type="entry name" value="Agmatinase-like_2"/>
    <property type="match status" value="1"/>
</dbReference>
<sequence length="262" mass="29661">MKNQIVLQGICYDDKSSFMKGPALAPPLIRKAYRSDSANYFSESGLELKPELFEDKGDYTIAEYFEIESLTLKCIEQKRPLISLGGDHSITYPILKAFYKIYGQIDVVHIDAHADLYHEFEGDRYSHACPFARIMEDKIASRLVQIGIRTLNTHQKNQAEKFGVEMLEMKNFEINRLPKYDHPIYLSLDMDCLDPAFAPGVSHHEPGGLTTRQLLHILQKINVPIIGADIVEYNPNRDLNGMTAMVAAKVVKEIAAQMLVNS</sequence>
<protein>
    <submittedName>
        <fullName evidence="6">Agmatinase</fullName>
        <ecNumber evidence="6">3.5.3.11</ecNumber>
    </submittedName>
</protein>
<dbReference type="NCBIfam" id="TIGR01230">
    <property type="entry name" value="agmatinase"/>
    <property type="match status" value="1"/>
</dbReference>
<feature type="binding site" evidence="4">
    <location>
        <position position="111"/>
    </location>
    <ligand>
        <name>Mn(2+)</name>
        <dbReference type="ChEBI" id="CHEBI:29035"/>
        <label>1</label>
    </ligand>
</feature>
<organism evidence="6">
    <name type="scientific">Pricia antarctica</name>
    <dbReference type="NCBI Taxonomy" id="641691"/>
    <lineage>
        <taxon>Bacteria</taxon>
        <taxon>Pseudomonadati</taxon>
        <taxon>Bacteroidota</taxon>
        <taxon>Flavobacteriia</taxon>
        <taxon>Flavobacteriales</taxon>
        <taxon>Flavobacteriaceae</taxon>
        <taxon>Pricia</taxon>
    </lineage>
</organism>
<accession>A0A831QTW8</accession>
<evidence type="ECO:0000313" key="6">
    <source>
        <dbReference type="EMBL" id="HEA23455.1"/>
    </source>
</evidence>
<dbReference type="PIRSF" id="PIRSF036979">
    <property type="entry name" value="Arginase"/>
    <property type="match status" value="1"/>
</dbReference>
<feature type="binding site" evidence="4">
    <location>
        <position position="191"/>
    </location>
    <ligand>
        <name>Mn(2+)</name>
        <dbReference type="ChEBI" id="CHEBI:29035"/>
        <label>1</label>
    </ligand>
</feature>
<dbReference type="AlphaFoldDB" id="A0A831QTW8"/>
<dbReference type="Pfam" id="PF00491">
    <property type="entry name" value="Arginase"/>
    <property type="match status" value="1"/>
</dbReference>
<gene>
    <name evidence="6" type="primary">speB</name>
    <name evidence="6" type="ORF">ENH87_21440</name>
</gene>
<dbReference type="InterPro" id="IPR006035">
    <property type="entry name" value="Ureohydrolase"/>
</dbReference>
<feature type="binding site" evidence="4">
    <location>
        <position position="115"/>
    </location>
    <ligand>
        <name>Mn(2+)</name>
        <dbReference type="ChEBI" id="CHEBI:29035"/>
        <label>1</label>
    </ligand>
</feature>
<name>A0A831QTW8_9FLAO</name>
<comment type="cofactor">
    <cofactor evidence="4">
        <name>Mn(2+)</name>
        <dbReference type="ChEBI" id="CHEBI:29035"/>
    </cofactor>
    <text evidence="4">Binds 2 manganese ions per subunit.</text>
</comment>
<dbReference type="GO" id="GO:0008783">
    <property type="term" value="F:agmatinase activity"/>
    <property type="evidence" value="ECO:0007669"/>
    <property type="project" value="UniProtKB-EC"/>
</dbReference>
<dbReference type="InterPro" id="IPR005925">
    <property type="entry name" value="Agmatinase-rel"/>
</dbReference>
<dbReference type="Gene3D" id="3.40.800.10">
    <property type="entry name" value="Ureohydrolase domain"/>
    <property type="match status" value="1"/>
</dbReference>
<dbReference type="GO" id="GO:0046872">
    <property type="term" value="F:metal ion binding"/>
    <property type="evidence" value="ECO:0007669"/>
    <property type="project" value="UniProtKB-KW"/>
</dbReference>
<reference evidence="6" key="1">
    <citation type="journal article" date="2020" name="mSystems">
        <title>Genome- and Community-Level Interaction Insights into Carbon Utilization and Element Cycling Functions of Hydrothermarchaeota in Hydrothermal Sediment.</title>
        <authorList>
            <person name="Zhou Z."/>
            <person name="Liu Y."/>
            <person name="Xu W."/>
            <person name="Pan J."/>
            <person name="Luo Z.H."/>
            <person name="Li M."/>
        </authorList>
    </citation>
    <scope>NUCLEOTIDE SEQUENCE [LARGE SCALE GENOMIC DNA]</scope>
    <source>
        <strain evidence="6">HyVt-345</strain>
    </source>
</reference>
<feature type="binding site" evidence="4">
    <location>
        <position position="88"/>
    </location>
    <ligand>
        <name>Mn(2+)</name>
        <dbReference type="ChEBI" id="CHEBI:29035"/>
        <label>1</label>
    </ligand>
</feature>
<keyword evidence="2 4" id="KW-0479">Metal-binding</keyword>
<evidence type="ECO:0000256" key="4">
    <source>
        <dbReference type="PIRSR" id="PIRSR036979-1"/>
    </source>
</evidence>
<feature type="binding site" evidence="4">
    <location>
        <position position="113"/>
    </location>
    <ligand>
        <name>Mn(2+)</name>
        <dbReference type="ChEBI" id="CHEBI:29035"/>
        <label>1</label>
    </ligand>
</feature>
<evidence type="ECO:0000256" key="5">
    <source>
        <dbReference type="RuleBase" id="RU003684"/>
    </source>
</evidence>
<evidence type="ECO:0000256" key="1">
    <source>
        <dbReference type="ARBA" id="ARBA00009227"/>
    </source>
</evidence>
<dbReference type="PROSITE" id="PS01053">
    <property type="entry name" value="ARGINASE_1"/>
    <property type="match status" value="1"/>
</dbReference>
<feature type="binding site" evidence="4">
    <location>
        <position position="189"/>
    </location>
    <ligand>
        <name>Mn(2+)</name>
        <dbReference type="ChEBI" id="CHEBI:29035"/>
        <label>1</label>
    </ligand>
</feature>
<dbReference type="PANTHER" id="PTHR11358">
    <property type="entry name" value="ARGINASE/AGMATINASE"/>
    <property type="match status" value="1"/>
</dbReference>
<keyword evidence="4" id="KW-0464">Manganese</keyword>
<dbReference type="PANTHER" id="PTHR11358:SF26">
    <property type="entry name" value="GUANIDINO ACID HYDROLASE, MITOCHONDRIAL"/>
    <property type="match status" value="1"/>
</dbReference>
<evidence type="ECO:0000256" key="2">
    <source>
        <dbReference type="ARBA" id="ARBA00022723"/>
    </source>
</evidence>
<evidence type="ECO:0000256" key="3">
    <source>
        <dbReference type="ARBA" id="ARBA00022801"/>
    </source>
</evidence>
<dbReference type="InterPro" id="IPR020855">
    <property type="entry name" value="Ureohydrolase_Mn_BS"/>
</dbReference>
<dbReference type="SUPFAM" id="SSF52768">
    <property type="entry name" value="Arginase/deacetylase"/>
    <property type="match status" value="1"/>
</dbReference>
<dbReference type="InterPro" id="IPR023696">
    <property type="entry name" value="Ureohydrolase_dom_sf"/>
</dbReference>
<dbReference type="GO" id="GO:0033389">
    <property type="term" value="P:putrescine biosynthetic process from arginine, via agmatine"/>
    <property type="evidence" value="ECO:0007669"/>
    <property type="project" value="TreeGrafter"/>
</dbReference>